<protein>
    <submittedName>
        <fullName evidence="3">Phospholipase</fullName>
    </submittedName>
</protein>
<gene>
    <name evidence="3" type="ORF">LOC71_03760</name>
</gene>
<dbReference type="Proteomes" id="UP001430306">
    <property type="component" value="Unassembled WGS sequence"/>
</dbReference>
<dbReference type="PANTHER" id="PTHR39082:SF1">
    <property type="entry name" value="SCAVENGER RECEPTOR CLASS A MEMBER 3"/>
    <property type="match status" value="1"/>
</dbReference>
<reference evidence="3" key="1">
    <citation type="submission" date="2021-11" db="EMBL/GenBank/DDBJ databases">
        <title>Genome sequence.</title>
        <authorList>
            <person name="Sun Q."/>
        </authorList>
    </citation>
    <scope>NUCLEOTIDE SEQUENCE</scope>
    <source>
        <strain evidence="3">JC740</strain>
    </source>
</reference>
<dbReference type="InterPro" id="IPR052376">
    <property type="entry name" value="Oxidative_Scav/Glycosyltrans"/>
</dbReference>
<keyword evidence="4" id="KW-1185">Reference proteome</keyword>
<evidence type="ECO:0000256" key="1">
    <source>
        <dbReference type="SAM" id="Coils"/>
    </source>
</evidence>
<name>A0ABS8NCV3_9BACT</name>
<dbReference type="PANTHER" id="PTHR39082">
    <property type="entry name" value="PHOSPHOLIPASE C-BETA-2-RELATED"/>
    <property type="match status" value="1"/>
</dbReference>
<accession>A0ABS8NCV3</accession>
<dbReference type="Gene3D" id="1.10.287.1490">
    <property type="match status" value="1"/>
</dbReference>
<feature type="coiled-coil region" evidence="1">
    <location>
        <begin position="123"/>
        <end position="175"/>
    </location>
</feature>
<dbReference type="EMBL" id="JAJKFW010000006">
    <property type="protein sequence ID" value="MCC9641378.1"/>
    <property type="molecule type" value="Genomic_DNA"/>
</dbReference>
<evidence type="ECO:0000313" key="4">
    <source>
        <dbReference type="Proteomes" id="UP001430306"/>
    </source>
</evidence>
<evidence type="ECO:0000313" key="3">
    <source>
        <dbReference type="EMBL" id="MCC9641378.1"/>
    </source>
</evidence>
<keyword evidence="1" id="KW-0175">Coiled coil</keyword>
<sequence>MASSTIKFNGPLLRTLHNLLQQRTDLEGQLRRGPIQIKAVQAIVDEAQANVAAAEETLKKTRMTADEKQLQLQSREAHVKNLQGKLNTAASNKEFALLKDQIAADEQANSVQSDEILEVLERIDSCEIDVTVAKQQLTKAEQDQAKRVEQIESRLEQVRADLDRITEQLKQQEGDIPAAARADYRRLVDARGDEALAPIEQDSCGGCYQTLTTQVMSQVMLSTLTHCPNCNAILYQA</sequence>
<proteinExistence type="predicted"/>
<dbReference type="InterPro" id="IPR003743">
    <property type="entry name" value="Zf-RING_7"/>
</dbReference>
<feature type="coiled-coil region" evidence="1">
    <location>
        <begin position="37"/>
        <end position="71"/>
    </location>
</feature>
<feature type="domain" description="C4-type zinc ribbon" evidence="2">
    <location>
        <begin position="203"/>
        <end position="234"/>
    </location>
</feature>
<evidence type="ECO:0000259" key="2">
    <source>
        <dbReference type="Pfam" id="PF02591"/>
    </source>
</evidence>
<organism evidence="3 4">
    <name type="scientific">Rhodopirellula halodulae</name>
    <dbReference type="NCBI Taxonomy" id="2894198"/>
    <lineage>
        <taxon>Bacteria</taxon>
        <taxon>Pseudomonadati</taxon>
        <taxon>Planctomycetota</taxon>
        <taxon>Planctomycetia</taxon>
        <taxon>Pirellulales</taxon>
        <taxon>Pirellulaceae</taxon>
        <taxon>Rhodopirellula</taxon>
    </lineage>
</organism>
<dbReference type="RefSeq" id="WP_230255435.1">
    <property type="nucleotide sequence ID" value="NZ_JAJKFV010000029.1"/>
</dbReference>
<comment type="caution">
    <text evidence="3">The sequence shown here is derived from an EMBL/GenBank/DDBJ whole genome shotgun (WGS) entry which is preliminary data.</text>
</comment>
<dbReference type="Pfam" id="PF02591">
    <property type="entry name" value="Zn_ribbon_9"/>
    <property type="match status" value="1"/>
</dbReference>